<dbReference type="PaxDb" id="515619-EUBREC_0148"/>
<proteinExistence type="predicted"/>
<evidence type="ECO:0000313" key="2">
    <source>
        <dbReference type="Proteomes" id="UP000001477"/>
    </source>
</evidence>
<dbReference type="STRING" id="515619.EUBREC_0148"/>
<organism evidence="1 2">
    <name type="scientific">Agathobacter rectalis (strain ATCC 33656 / DSM 3377 / JCM 17463 / KCTC 5835 / VPI 0990)</name>
    <name type="common">Eubacterium rectale</name>
    <dbReference type="NCBI Taxonomy" id="515619"/>
    <lineage>
        <taxon>Bacteria</taxon>
        <taxon>Bacillati</taxon>
        <taxon>Bacillota</taxon>
        <taxon>Clostridia</taxon>
        <taxon>Lachnospirales</taxon>
        <taxon>Lachnospiraceae</taxon>
        <taxon>Agathobacter</taxon>
    </lineage>
</organism>
<dbReference type="KEGG" id="ere:EUBREC_0148"/>
<accession>C4ZA92</accession>
<evidence type="ECO:0000313" key="1">
    <source>
        <dbReference type="EMBL" id="ACR73953.1"/>
    </source>
</evidence>
<sequence length="51" mass="6021">MLLWLILVFGGLLIISAKTRIIYIYKKFYCSRLRVAGNTKILIYDKQKNEV</sequence>
<dbReference type="HOGENOM" id="CLU_3098929_0_0_9"/>
<protein>
    <submittedName>
        <fullName evidence="1">Uncharacterized protein</fullName>
    </submittedName>
</protein>
<gene>
    <name evidence="1" type="ordered locus">EUBREC_0148</name>
</gene>
<dbReference type="EMBL" id="CP001107">
    <property type="protein sequence ID" value="ACR73953.1"/>
    <property type="molecule type" value="Genomic_DNA"/>
</dbReference>
<dbReference type="Proteomes" id="UP000001477">
    <property type="component" value="Chromosome"/>
</dbReference>
<reference evidence="1 2" key="1">
    <citation type="journal article" date="2009" name="Proc. Natl. Acad. Sci. U.S.A.">
        <title>Characterizing a model human gut microbiota composed of members of its two dominant bacterial phyla.</title>
        <authorList>
            <person name="Mahowald M.A."/>
            <person name="Rey F.E."/>
            <person name="Seedorf H."/>
            <person name="Turnbaugh P.J."/>
            <person name="Fulton R.S."/>
            <person name="Wollam A."/>
            <person name="Shah N."/>
            <person name="Wang C."/>
            <person name="Magrini V."/>
            <person name="Wilson R.K."/>
            <person name="Cantarel B.L."/>
            <person name="Coutinho P.M."/>
            <person name="Henrissat B."/>
            <person name="Crock L.W."/>
            <person name="Russell A."/>
            <person name="Verberkmoes N.C."/>
            <person name="Hettich R.L."/>
            <person name="Gordon J.I."/>
        </authorList>
    </citation>
    <scope>NUCLEOTIDE SEQUENCE [LARGE SCALE GENOMIC DNA]</scope>
    <source>
        <strain evidence="2">ATCC 33656 / DSM 3377 / JCM 17463 / KCTC 5835 / LMG 30912 / VPI 0990</strain>
    </source>
</reference>
<name>C4ZA92_AGARV</name>
<dbReference type="AlphaFoldDB" id="C4ZA92"/>